<evidence type="ECO:0000313" key="1">
    <source>
        <dbReference type="EMBL" id="KAJ9580006.1"/>
    </source>
</evidence>
<sequence length="127" mass="14783">MATAKSEKCIAQDNFILHLTALEIIEETRRQISDLSLRFEYSEDNFYEGLNIIDDEDSSDNYDESTSILEPVVPVLTKVVEKPKPAAAPSVRGWRTIYRRVHRIIWAFSEMKPSMILRLVLFMMQCR</sequence>
<gene>
    <name evidence="1" type="ORF">L9F63_004299</name>
</gene>
<evidence type="ECO:0000313" key="2">
    <source>
        <dbReference type="Proteomes" id="UP001233999"/>
    </source>
</evidence>
<proteinExistence type="predicted"/>
<comment type="caution">
    <text evidence="1">The sequence shown here is derived from an EMBL/GenBank/DDBJ whole genome shotgun (WGS) entry which is preliminary data.</text>
</comment>
<dbReference type="Proteomes" id="UP001233999">
    <property type="component" value="Unassembled WGS sequence"/>
</dbReference>
<accession>A0AAD7ZGL7</accession>
<organism evidence="1 2">
    <name type="scientific">Diploptera punctata</name>
    <name type="common">Pacific beetle cockroach</name>
    <dbReference type="NCBI Taxonomy" id="6984"/>
    <lineage>
        <taxon>Eukaryota</taxon>
        <taxon>Metazoa</taxon>
        <taxon>Ecdysozoa</taxon>
        <taxon>Arthropoda</taxon>
        <taxon>Hexapoda</taxon>
        <taxon>Insecta</taxon>
        <taxon>Pterygota</taxon>
        <taxon>Neoptera</taxon>
        <taxon>Polyneoptera</taxon>
        <taxon>Dictyoptera</taxon>
        <taxon>Blattodea</taxon>
        <taxon>Blaberoidea</taxon>
        <taxon>Blaberidae</taxon>
        <taxon>Diplopterinae</taxon>
        <taxon>Diploptera</taxon>
    </lineage>
</organism>
<name>A0AAD7ZGL7_DIPPU</name>
<protein>
    <submittedName>
        <fullName evidence="1">Uncharacterized protein</fullName>
    </submittedName>
</protein>
<keyword evidence="2" id="KW-1185">Reference proteome</keyword>
<reference evidence="1" key="1">
    <citation type="journal article" date="2023" name="IScience">
        <title>Live-bearing cockroach genome reveals convergent evolutionary mechanisms linked to viviparity in insects and beyond.</title>
        <authorList>
            <person name="Fouks B."/>
            <person name="Harrison M.C."/>
            <person name="Mikhailova A.A."/>
            <person name="Marchal E."/>
            <person name="English S."/>
            <person name="Carruthers M."/>
            <person name="Jennings E.C."/>
            <person name="Chiamaka E.L."/>
            <person name="Frigard R.A."/>
            <person name="Pippel M."/>
            <person name="Attardo G.M."/>
            <person name="Benoit J.B."/>
            <person name="Bornberg-Bauer E."/>
            <person name="Tobe S.S."/>
        </authorList>
    </citation>
    <scope>NUCLEOTIDE SEQUENCE</scope>
    <source>
        <strain evidence="1">Stay&amp;Tobe</strain>
    </source>
</reference>
<dbReference type="EMBL" id="JASPKZ010008364">
    <property type="protein sequence ID" value="KAJ9580006.1"/>
    <property type="molecule type" value="Genomic_DNA"/>
</dbReference>
<reference evidence="1" key="2">
    <citation type="submission" date="2023-05" db="EMBL/GenBank/DDBJ databases">
        <authorList>
            <person name="Fouks B."/>
        </authorList>
    </citation>
    <scope>NUCLEOTIDE SEQUENCE</scope>
    <source>
        <strain evidence="1">Stay&amp;Tobe</strain>
        <tissue evidence="1">Testes</tissue>
    </source>
</reference>
<dbReference type="AlphaFoldDB" id="A0AAD7ZGL7"/>